<reference evidence="1 2" key="1">
    <citation type="journal article" date="2024" name="BMC Genomics">
        <title>De novo assembly and annotation of Popillia japonica's genome with initial clues to its potential as an invasive pest.</title>
        <authorList>
            <person name="Cucini C."/>
            <person name="Boschi S."/>
            <person name="Funari R."/>
            <person name="Cardaioli E."/>
            <person name="Iannotti N."/>
            <person name="Marturano G."/>
            <person name="Paoli F."/>
            <person name="Bruttini M."/>
            <person name="Carapelli A."/>
            <person name="Frati F."/>
            <person name="Nardi F."/>
        </authorList>
    </citation>
    <scope>NUCLEOTIDE SEQUENCE [LARGE SCALE GENOMIC DNA]</scope>
    <source>
        <strain evidence="1">DMR45628</strain>
    </source>
</reference>
<dbReference type="EMBL" id="JASPKY010000068">
    <property type="protein sequence ID" value="KAK9743553.1"/>
    <property type="molecule type" value="Genomic_DNA"/>
</dbReference>
<name>A0AAW1M7P2_POPJA</name>
<dbReference type="AlphaFoldDB" id="A0AAW1M7P2"/>
<organism evidence="1 2">
    <name type="scientific">Popillia japonica</name>
    <name type="common">Japanese beetle</name>
    <dbReference type="NCBI Taxonomy" id="7064"/>
    <lineage>
        <taxon>Eukaryota</taxon>
        <taxon>Metazoa</taxon>
        <taxon>Ecdysozoa</taxon>
        <taxon>Arthropoda</taxon>
        <taxon>Hexapoda</taxon>
        <taxon>Insecta</taxon>
        <taxon>Pterygota</taxon>
        <taxon>Neoptera</taxon>
        <taxon>Endopterygota</taxon>
        <taxon>Coleoptera</taxon>
        <taxon>Polyphaga</taxon>
        <taxon>Scarabaeiformia</taxon>
        <taxon>Scarabaeidae</taxon>
        <taxon>Rutelinae</taxon>
        <taxon>Popillia</taxon>
    </lineage>
</organism>
<protein>
    <submittedName>
        <fullName evidence="1">Uncharacterized protein</fullName>
    </submittedName>
</protein>
<gene>
    <name evidence="1" type="ORF">QE152_g8521</name>
</gene>
<sequence length="195" mass="22966">MVGKTETYTLIKYSKNGEQLLQLFYISIHNYYWRDYKDKIPEDAINGTEDLYIAQVYYQGILVATLYPTEKKATTECRGARRIITYPIKVLCDRRKDNFEWVYVNVKSLNAEKLKDMVVGGYEVGNTLYIGRTFHEGEWKIGRVFPPPYNYYGLTVWHNDGRQYITHDFQILRYLGKREDQPPAQCICPSLINSF</sequence>
<proteinExistence type="predicted"/>
<dbReference type="PANTHER" id="PTHR31649">
    <property type="entry name" value="AGAP009604-PA"/>
    <property type="match status" value="1"/>
</dbReference>
<dbReference type="InterPro" id="IPR006616">
    <property type="entry name" value="DM9_repeat"/>
</dbReference>
<dbReference type="Pfam" id="PF11901">
    <property type="entry name" value="DM9"/>
    <property type="match status" value="1"/>
</dbReference>
<evidence type="ECO:0000313" key="2">
    <source>
        <dbReference type="Proteomes" id="UP001458880"/>
    </source>
</evidence>
<dbReference type="Proteomes" id="UP001458880">
    <property type="component" value="Unassembled WGS sequence"/>
</dbReference>
<dbReference type="PANTHER" id="PTHR31649:SF10">
    <property type="entry name" value="IP19903P-RELATED"/>
    <property type="match status" value="1"/>
</dbReference>
<accession>A0AAW1M7P2</accession>
<keyword evidence="2" id="KW-1185">Reference proteome</keyword>
<comment type="caution">
    <text evidence="1">The sequence shown here is derived from an EMBL/GenBank/DDBJ whole genome shotgun (WGS) entry which is preliminary data.</text>
</comment>
<evidence type="ECO:0000313" key="1">
    <source>
        <dbReference type="EMBL" id="KAK9743553.1"/>
    </source>
</evidence>